<accession>T1JUH1</accession>
<protein>
    <submittedName>
        <fullName evidence="1">Uncharacterized protein</fullName>
    </submittedName>
</protein>
<dbReference type="HOGENOM" id="CLU_1857832_0_0_1"/>
<dbReference type="EMBL" id="CAEY01000779">
    <property type="status" value="NOT_ANNOTATED_CDS"/>
    <property type="molecule type" value="Genomic_DNA"/>
</dbReference>
<proteinExistence type="predicted"/>
<dbReference type="EnsemblMetazoa" id="tetur02g00930.1">
    <property type="protein sequence ID" value="tetur02g00930.1"/>
    <property type="gene ID" value="tetur02g00930"/>
</dbReference>
<dbReference type="AlphaFoldDB" id="T1JUH1"/>
<evidence type="ECO:0000313" key="2">
    <source>
        <dbReference type="Proteomes" id="UP000015104"/>
    </source>
</evidence>
<sequence length="138" mass="15377">MNNICACFHCDGTMTMDGKTSGEAAITNFQDHMYIIWDNDNIKVYTRLEGIDTSSLATVFESFYRKSIKDDKTVVACLDPGSLECLEILGLPRLRIGPIFGVTLDDVKSDYGTNDYPFCNFVIGYLQGLVKLNTPKTP</sequence>
<name>T1JUH1_TETUR</name>
<evidence type="ECO:0000313" key="1">
    <source>
        <dbReference type="EnsemblMetazoa" id="tetur02g00930.1"/>
    </source>
</evidence>
<organism evidence="1 2">
    <name type="scientific">Tetranychus urticae</name>
    <name type="common">Two-spotted spider mite</name>
    <dbReference type="NCBI Taxonomy" id="32264"/>
    <lineage>
        <taxon>Eukaryota</taxon>
        <taxon>Metazoa</taxon>
        <taxon>Ecdysozoa</taxon>
        <taxon>Arthropoda</taxon>
        <taxon>Chelicerata</taxon>
        <taxon>Arachnida</taxon>
        <taxon>Acari</taxon>
        <taxon>Acariformes</taxon>
        <taxon>Trombidiformes</taxon>
        <taxon>Prostigmata</taxon>
        <taxon>Eleutherengona</taxon>
        <taxon>Raphignathae</taxon>
        <taxon>Tetranychoidea</taxon>
        <taxon>Tetranychidae</taxon>
        <taxon>Tetranychus</taxon>
    </lineage>
</organism>
<reference evidence="1" key="2">
    <citation type="submission" date="2015-06" db="UniProtKB">
        <authorList>
            <consortium name="EnsemblMetazoa"/>
        </authorList>
    </citation>
    <scope>IDENTIFICATION</scope>
</reference>
<keyword evidence="2" id="KW-1185">Reference proteome</keyword>
<reference evidence="2" key="1">
    <citation type="submission" date="2011-08" db="EMBL/GenBank/DDBJ databases">
        <authorList>
            <person name="Rombauts S."/>
        </authorList>
    </citation>
    <scope>NUCLEOTIDE SEQUENCE</scope>
    <source>
        <strain evidence="2">London</strain>
    </source>
</reference>
<dbReference type="Proteomes" id="UP000015104">
    <property type="component" value="Unassembled WGS sequence"/>
</dbReference>